<name>A0A066TCD5_9NEIS</name>
<comment type="caution">
    <text evidence="2">The sequence shown here is derived from an EMBL/GenBank/DDBJ whole genome shotgun (WGS) entry which is preliminary data.</text>
</comment>
<keyword evidence="1" id="KW-0732">Signal</keyword>
<gene>
    <name evidence="2" type="ORF">SALWKB29_0571</name>
</gene>
<feature type="chain" id="PRO_5015027344" description="Secreted protein" evidence="1">
    <location>
        <begin position="27"/>
        <end position="91"/>
    </location>
</feature>
<evidence type="ECO:0000313" key="2">
    <source>
        <dbReference type="EMBL" id="KDN15467.1"/>
    </source>
</evidence>
<dbReference type="Proteomes" id="UP000027170">
    <property type="component" value="Unassembled WGS sequence"/>
</dbReference>
<evidence type="ECO:0000313" key="3">
    <source>
        <dbReference type="Proteomes" id="UP000027170"/>
    </source>
</evidence>
<dbReference type="RefSeq" id="WP_037406328.1">
    <property type="nucleotide sequence ID" value="NZ_CAJZCC010000002.1"/>
</dbReference>
<reference evidence="2 3" key="1">
    <citation type="submission" date="2014-03" db="EMBL/GenBank/DDBJ databases">
        <title>The genomes of two eusocial bee gut symbionts.</title>
        <authorList>
            <person name="Kwong W.K."/>
            <person name="Engel P."/>
            <person name="Koch H."/>
            <person name="Moran N.A."/>
        </authorList>
    </citation>
    <scope>NUCLEOTIDE SEQUENCE [LARGE SCALE GENOMIC DNA]</scope>
    <source>
        <strain evidence="3">wkB29</strain>
    </source>
</reference>
<accession>A0A066TCD5</accession>
<feature type="signal peptide" evidence="1">
    <location>
        <begin position="1"/>
        <end position="26"/>
    </location>
</feature>
<organism evidence="2 3">
    <name type="scientific">Snodgrassella communis</name>
    <dbReference type="NCBI Taxonomy" id="2946699"/>
    <lineage>
        <taxon>Bacteria</taxon>
        <taxon>Pseudomonadati</taxon>
        <taxon>Pseudomonadota</taxon>
        <taxon>Betaproteobacteria</taxon>
        <taxon>Neisseriales</taxon>
        <taxon>Neisseriaceae</taxon>
        <taxon>Snodgrassella</taxon>
    </lineage>
</organism>
<evidence type="ECO:0000256" key="1">
    <source>
        <dbReference type="SAM" id="SignalP"/>
    </source>
</evidence>
<protein>
    <recommendedName>
        <fullName evidence="4">Secreted protein</fullName>
    </recommendedName>
</protein>
<proteinExistence type="predicted"/>
<keyword evidence="3" id="KW-1185">Reference proteome</keyword>
<dbReference type="AlphaFoldDB" id="A0A066TCD5"/>
<dbReference type="OrthoDB" id="8613478at2"/>
<dbReference type="EMBL" id="JFZV01000002">
    <property type="protein sequence ID" value="KDN15467.1"/>
    <property type="molecule type" value="Genomic_DNA"/>
</dbReference>
<dbReference type="GeneID" id="75156258"/>
<sequence length="91" mass="9985">MKLLKISGLMVLLLLLGNFHSAPARATVAATSIAQAVDCHHLAQLTYTEMNPAQIQVAKSCDQREAAQGWLKIYGKMNHTELVKAMVYETS</sequence>
<evidence type="ECO:0008006" key="4">
    <source>
        <dbReference type="Google" id="ProtNLM"/>
    </source>
</evidence>